<keyword evidence="2" id="KW-0804">Transcription</keyword>
<dbReference type="OMA" id="WEILDSE"/>
<feature type="non-terminal residue" evidence="4">
    <location>
        <position position="1"/>
    </location>
</feature>
<comment type="subcellular location">
    <subcellularLocation>
        <location evidence="1">Nucleus</location>
    </subcellularLocation>
</comment>
<dbReference type="STRING" id="936435.F8Q8E6"/>
<dbReference type="GO" id="GO:0000127">
    <property type="term" value="C:transcription factor TFIIIC complex"/>
    <property type="evidence" value="ECO:0007669"/>
    <property type="project" value="TreeGrafter"/>
</dbReference>
<evidence type="ECO:0000256" key="1">
    <source>
        <dbReference type="ARBA" id="ARBA00004123"/>
    </source>
</evidence>
<evidence type="ECO:0000256" key="2">
    <source>
        <dbReference type="ARBA" id="ARBA00023163"/>
    </source>
</evidence>
<feature type="non-terminal residue" evidence="4">
    <location>
        <position position="239"/>
    </location>
</feature>
<protein>
    <submittedName>
        <fullName evidence="4">Uncharacterized protein</fullName>
    </submittedName>
</protein>
<dbReference type="InterPro" id="IPR052416">
    <property type="entry name" value="GTF3C_component"/>
</dbReference>
<dbReference type="GO" id="GO:0005634">
    <property type="term" value="C:nucleus"/>
    <property type="evidence" value="ECO:0007669"/>
    <property type="project" value="UniProtKB-SubCell"/>
</dbReference>
<keyword evidence="3" id="KW-0539">Nucleus</keyword>
<dbReference type="GO" id="GO:0006383">
    <property type="term" value="P:transcription by RNA polymerase III"/>
    <property type="evidence" value="ECO:0007669"/>
    <property type="project" value="TreeGrafter"/>
</dbReference>
<keyword evidence="5" id="KW-1185">Reference proteome</keyword>
<proteinExistence type="predicted"/>
<dbReference type="EMBL" id="GL945485">
    <property type="protein sequence ID" value="EGN95834.1"/>
    <property type="molecule type" value="Genomic_DNA"/>
</dbReference>
<dbReference type="AlphaFoldDB" id="F8Q8E6"/>
<evidence type="ECO:0000313" key="5">
    <source>
        <dbReference type="Proteomes" id="UP000008063"/>
    </source>
</evidence>
<evidence type="ECO:0000256" key="3">
    <source>
        <dbReference type="ARBA" id="ARBA00023242"/>
    </source>
</evidence>
<organism evidence="5">
    <name type="scientific">Serpula lacrymans var. lacrymans (strain S7.3)</name>
    <name type="common">Dry rot fungus</name>
    <dbReference type="NCBI Taxonomy" id="936435"/>
    <lineage>
        <taxon>Eukaryota</taxon>
        <taxon>Fungi</taxon>
        <taxon>Dikarya</taxon>
        <taxon>Basidiomycota</taxon>
        <taxon>Agaricomycotina</taxon>
        <taxon>Agaricomycetes</taxon>
        <taxon>Agaricomycetidae</taxon>
        <taxon>Boletales</taxon>
        <taxon>Coniophorineae</taxon>
        <taxon>Serpulaceae</taxon>
        <taxon>Serpula</taxon>
    </lineage>
</organism>
<dbReference type="InParanoid" id="F8Q8E6"/>
<sequence length="239" mass="27109">SKMYALPTPSIHHRHRAVPVYFPNTKVERLESLPPLFGPTKIVATNNFTSNTTVTERLSKAWGYNVGAGPLWDLMEDRSSFKEAADVEGETQSERNRRPRVYQHVCVKEGWEILDSEFASPHLPTDTVMTEEGNFQPPPPLHCFLGPVDKQSRVETNMFDSHKMSAFFPESKSHVFNAGAPVWGLDWCPTHPDFRSHRCYKQYLAVAPFPSRSHSPIIGAKIQRPALACIQIWALRPTQ</sequence>
<dbReference type="PANTHER" id="PTHR15052:SF2">
    <property type="entry name" value="GENERAL TRANSCRIPTION FACTOR 3C POLYPEPTIDE 2"/>
    <property type="match status" value="1"/>
</dbReference>
<dbReference type="PANTHER" id="PTHR15052">
    <property type="entry name" value="RNA POLYMERASE III TRANSCRIPTION INITIATION FACTOR COMPLEX SUBUNIT"/>
    <property type="match status" value="1"/>
</dbReference>
<dbReference type="HOGENOM" id="CLU_072731_0_0_1"/>
<name>F8Q8E6_SERL3</name>
<accession>F8Q8E6</accession>
<evidence type="ECO:0000313" key="4">
    <source>
        <dbReference type="EMBL" id="EGN95834.1"/>
    </source>
</evidence>
<gene>
    <name evidence="4" type="ORF">SERLA73DRAFT_13040</name>
</gene>
<dbReference type="Proteomes" id="UP000008063">
    <property type="component" value="Unassembled WGS sequence"/>
</dbReference>
<reference evidence="5" key="1">
    <citation type="journal article" date="2011" name="Science">
        <title>The plant cell wall-decomposing machinery underlies the functional diversity of forest fungi.</title>
        <authorList>
            <person name="Eastwood D.C."/>
            <person name="Floudas D."/>
            <person name="Binder M."/>
            <person name="Majcherczyk A."/>
            <person name="Schneider P."/>
            <person name="Aerts A."/>
            <person name="Asiegbu F.O."/>
            <person name="Baker S.E."/>
            <person name="Barry K."/>
            <person name="Bendiksby M."/>
            <person name="Blumentritt M."/>
            <person name="Coutinho P.M."/>
            <person name="Cullen D."/>
            <person name="de Vries R.P."/>
            <person name="Gathman A."/>
            <person name="Goodell B."/>
            <person name="Henrissat B."/>
            <person name="Ihrmark K."/>
            <person name="Kauserud H."/>
            <person name="Kohler A."/>
            <person name="LaButti K."/>
            <person name="Lapidus A."/>
            <person name="Lavin J.L."/>
            <person name="Lee Y.-H."/>
            <person name="Lindquist E."/>
            <person name="Lilly W."/>
            <person name="Lucas S."/>
            <person name="Morin E."/>
            <person name="Murat C."/>
            <person name="Oguiza J.A."/>
            <person name="Park J."/>
            <person name="Pisabarro A.G."/>
            <person name="Riley R."/>
            <person name="Rosling A."/>
            <person name="Salamov A."/>
            <person name="Schmidt O."/>
            <person name="Schmutz J."/>
            <person name="Skrede I."/>
            <person name="Stenlid J."/>
            <person name="Wiebenga A."/>
            <person name="Xie X."/>
            <person name="Kuees U."/>
            <person name="Hibbett D.S."/>
            <person name="Hoffmeister D."/>
            <person name="Hoegberg N."/>
            <person name="Martin F."/>
            <person name="Grigoriev I.V."/>
            <person name="Watkinson S.C."/>
        </authorList>
    </citation>
    <scope>NUCLEOTIDE SEQUENCE [LARGE SCALE GENOMIC DNA]</scope>
    <source>
        <strain evidence="5">strain S7.3</strain>
    </source>
</reference>